<protein>
    <recommendedName>
        <fullName evidence="4">DOD-type homing endonuclease domain-containing protein</fullName>
    </recommendedName>
</protein>
<dbReference type="InterPro" id="IPR027434">
    <property type="entry name" value="Homing_endonucl"/>
</dbReference>
<dbReference type="SUPFAM" id="SSF51294">
    <property type="entry name" value="Hedgehog/intein (Hint) domain"/>
    <property type="match status" value="1"/>
</dbReference>
<dbReference type="PROSITE" id="PS50817">
    <property type="entry name" value="INTEIN_N_TER"/>
    <property type="match status" value="1"/>
</dbReference>
<dbReference type="PRINTS" id="PR00379">
    <property type="entry name" value="INTEIN"/>
</dbReference>
<gene>
    <name evidence="5" type="ORF">MM415A00921_0023</name>
</gene>
<evidence type="ECO:0000256" key="2">
    <source>
        <dbReference type="ARBA" id="ARBA00023000"/>
    </source>
</evidence>
<evidence type="ECO:0000256" key="1">
    <source>
        <dbReference type="ARBA" id="ARBA00022813"/>
    </source>
</evidence>
<dbReference type="PROSITE" id="PS50819">
    <property type="entry name" value="INTEIN_ENDONUCLEASE"/>
    <property type="match status" value="1"/>
</dbReference>
<name>A0A6M3KC93_9ZZZZ</name>
<dbReference type="InterPro" id="IPR006142">
    <property type="entry name" value="INTEIN"/>
</dbReference>
<dbReference type="GO" id="GO:0004519">
    <property type="term" value="F:endonuclease activity"/>
    <property type="evidence" value="ECO:0007669"/>
    <property type="project" value="InterPro"/>
</dbReference>
<dbReference type="Gene3D" id="2.170.16.10">
    <property type="entry name" value="Hedgehog/Intein (Hint) domain"/>
    <property type="match status" value="2"/>
</dbReference>
<feature type="domain" description="DOD-type homing endonuclease" evidence="4">
    <location>
        <begin position="183"/>
        <end position="315"/>
    </location>
</feature>
<dbReference type="InterPro" id="IPR003586">
    <property type="entry name" value="Hint_dom_C"/>
</dbReference>
<dbReference type="CDD" id="cd00267">
    <property type="entry name" value="ABC_ATPase"/>
    <property type="match status" value="1"/>
</dbReference>
<dbReference type="AlphaFoldDB" id="A0A6M3KC93"/>
<evidence type="ECO:0000259" key="4">
    <source>
        <dbReference type="PROSITE" id="PS50819"/>
    </source>
</evidence>
<dbReference type="GO" id="GO:0016539">
    <property type="term" value="P:intein-mediated protein splicing"/>
    <property type="evidence" value="ECO:0007669"/>
    <property type="project" value="InterPro"/>
</dbReference>
<dbReference type="InterPro" id="IPR036844">
    <property type="entry name" value="Hint_dom_sf"/>
</dbReference>
<dbReference type="InterPro" id="IPR030934">
    <property type="entry name" value="Intein_C"/>
</dbReference>
<dbReference type="InterPro" id="IPR004042">
    <property type="entry name" value="Intein_endonuc_central"/>
</dbReference>
<evidence type="ECO:0000313" key="5">
    <source>
        <dbReference type="EMBL" id="QJA79294.1"/>
    </source>
</evidence>
<keyword evidence="2" id="KW-0651">Protein splicing</keyword>
<dbReference type="InterPro" id="IPR027417">
    <property type="entry name" value="P-loop_NTPase"/>
</dbReference>
<feature type="coiled-coil region" evidence="3">
    <location>
        <begin position="721"/>
        <end position="890"/>
    </location>
</feature>
<dbReference type="PROSITE" id="PS50818">
    <property type="entry name" value="INTEIN_C_TER"/>
    <property type="match status" value="1"/>
</dbReference>
<dbReference type="EMBL" id="MT142375">
    <property type="protein sequence ID" value="QJA79294.1"/>
    <property type="molecule type" value="Genomic_DNA"/>
</dbReference>
<dbReference type="SUPFAM" id="SSF55608">
    <property type="entry name" value="Homing endonucleases"/>
    <property type="match status" value="1"/>
</dbReference>
<dbReference type="Gene3D" id="3.10.28.10">
    <property type="entry name" value="Homing endonucleases"/>
    <property type="match status" value="1"/>
</dbReference>
<dbReference type="SUPFAM" id="SSF52540">
    <property type="entry name" value="P-loop containing nucleoside triphosphate hydrolases"/>
    <property type="match status" value="1"/>
</dbReference>
<dbReference type="PANTHER" id="PTHR32114">
    <property type="entry name" value="ABC TRANSPORTER ABCH.3"/>
    <property type="match status" value="1"/>
</dbReference>
<dbReference type="Gene3D" id="3.40.50.300">
    <property type="entry name" value="P-loop containing nucleotide triphosphate hydrolases"/>
    <property type="match status" value="2"/>
</dbReference>
<proteinExistence type="predicted"/>
<sequence>MHKLIELELSNFRGWKHLHLVDLDKKGLCAINGINGGGKCLEKDSYLYNNNTLTKIVDVSENWNPSGFKEVFLRLTAENGRKVTTSHIFSEDVDKIIKLTTNNGFSVGGTEDHGILIIDKDCRFKFKSLSSIKDDDYICIDRSQNSFVDGYPNIEYVQDEPSICCSGLAFNPPKVFNEQMAAMLGYYIANGSYGKRKNRISISSSNTILINNMKVLSDYLGVEIKTDINYGNSSIGGVWFARFMKYLLDGNIKTARDKTVPSIVLKSPKSCQINFLRALIDCDGYYSKKGDTLEYYSSSENIAKVVHLMLLNFGIVSRLSFNESAKIGSKIYNHKYWTVAIRSNNIDIYFNKIGSLIYEKKEKTRNPNKDIIPFLKEILYEEIDRIKNLLNVDRNGQYKIGNRHKRFINTTMIKSGALSATYCKVKSFLDHIKNYDDVYSLFNKDLLKICRNIIDFNFYFDSIESIEVSLGRKKVYDVAIPDGRRFFSNGFINHNSSIRQSIEYLLLDKIQDIEDIEELPHNINSECTIRGVITRDNGDRIEIIKHRNHKGASGNKTLLSVNDDTTLTHSDRRQTQKNIEELLDISDGSIYSSTIFSQNSPSFIESTEGDRKKVLYSFLGLDKYTEYMNKAKDECSDINLRIEDFQNKLDKVQVQILELDSNIEEFENRSKTYEDTRKSRIESLLITKEEIKEDNSLEELEHKLIILKNEFVDDKEIDIYLNKLNKEITELTRKKQEIVSNINQIDRELKNIGDGTCPVLKEVICNRLKDNEEETSNNLNDEKNRLLCNREEISFELDKQTEVKNSIIHKSNENRKIQSDINQLEKEIAEVKFYNSRIESQKKEIDRRIKSIREEDNPYFDLKNKAELRLNDIIADYKHYKTRIEELENELPYYKFWMEGFGRSGIPNMKIEGFLEELETRTNKYLSDMNSDMYVKIDAQAELKSGDIREKISYKVLSTNKDITDYHSYSGGQKQRIKIASLLAFADLLGKFDLIVMDEILELSLDDGGKISVVRLLREKAQDIGSILVISHDSSIKDSFDTAIHVCSNNGVSEIVE</sequence>
<feature type="coiled-coil region" evidence="3">
    <location>
        <begin position="628"/>
        <end position="676"/>
    </location>
</feature>
<dbReference type="Pfam" id="PF14890">
    <property type="entry name" value="Intein_splicing"/>
    <property type="match status" value="1"/>
</dbReference>
<dbReference type="PANTHER" id="PTHR32114:SF2">
    <property type="entry name" value="ABC TRANSPORTER ABCH.3"/>
    <property type="match status" value="1"/>
</dbReference>
<organism evidence="5">
    <name type="scientific">viral metagenome</name>
    <dbReference type="NCBI Taxonomy" id="1070528"/>
    <lineage>
        <taxon>unclassified sequences</taxon>
        <taxon>metagenomes</taxon>
        <taxon>organismal metagenomes</taxon>
    </lineage>
</organism>
<dbReference type="SMART" id="SM00305">
    <property type="entry name" value="HintC"/>
    <property type="match status" value="1"/>
</dbReference>
<accession>A0A6M3KC93</accession>
<evidence type="ECO:0000256" key="3">
    <source>
        <dbReference type="SAM" id="Coils"/>
    </source>
</evidence>
<keyword evidence="3" id="KW-0175">Coiled coil</keyword>
<reference evidence="5" key="1">
    <citation type="submission" date="2020-03" db="EMBL/GenBank/DDBJ databases">
        <title>The deep terrestrial virosphere.</title>
        <authorList>
            <person name="Holmfeldt K."/>
            <person name="Nilsson E."/>
            <person name="Simone D."/>
            <person name="Lopez-Fernandez M."/>
            <person name="Wu X."/>
            <person name="de Brujin I."/>
            <person name="Lundin D."/>
            <person name="Andersson A."/>
            <person name="Bertilsson S."/>
            <person name="Dopson M."/>
        </authorList>
    </citation>
    <scope>NUCLEOTIDE SEQUENCE</scope>
    <source>
        <strain evidence="5">MM415A00921</strain>
    </source>
</reference>
<dbReference type="InterPro" id="IPR004860">
    <property type="entry name" value="LAGLIDADG_dom"/>
</dbReference>
<keyword evidence="1" id="KW-0068">Autocatalytic cleavage</keyword>
<dbReference type="InterPro" id="IPR006141">
    <property type="entry name" value="Intein_N"/>
</dbReference>
<dbReference type="Pfam" id="PF14528">
    <property type="entry name" value="LAGLIDADG_3"/>
    <property type="match status" value="1"/>
</dbReference>